<protein>
    <submittedName>
        <fullName evidence="1">Uncharacterized protein</fullName>
    </submittedName>
</protein>
<sequence length="79" mass="8741">MSPCFRTRMIGKTLTGVTAGTRVGVREREIKHDRSCLEMSEADGVDGGAICKRGFIHLQFAEKPEAPEAERHLGSRILE</sequence>
<dbReference type="AlphaFoldDB" id="A0ABD2CAB0"/>
<keyword evidence="2" id="KW-1185">Reference proteome</keyword>
<evidence type="ECO:0000313" key="1">
    <source>
        <dbReference type="EMBL" id="KAL2741962.1"/>
    </source>
</evidence>
<organism evidence="1 2">
    <name type="scientific">Vespula maculifrons</name>
    <name type="common">Eastern yellow jacket</name>
    <name type="synonym">Wasp</name>
    <dbReference type="NCBI Taxonomy" id="7453"/>
    <lineage>
        <taxon>Eukaryota</taxon>
        <taxon>Metazoa</taxon>
        <taxon>Ecdysozoa</taxon>
        <taxon>Arthropoda</taxon>
        <taxon>Hexapoda</taxon>
        <taxon>Insecta</taxon>
        <taxon>Pterygota</taxon>
        <taxon>Neoptera</taxon>
        <taxon>Endopterygota</taxon>
        <taxon>Hymenoptera</taxon>
        <taxon>Apocrita</taxon>
        <taxon>Aculeata</taxon>
        <taxon>Vespoidea</taxon>
        <taxon>Vespidae</taxon>
        <taxon>Vespinae</taxon>
        <taxon>Vespula</taxon>
    </lineage>
</organism>
<comment type="caution">
    <text evidence="1">The sequence shown here is derived from an EMBL/GenBank/DDBJ whole genome shotgun (WGS) entry which is preliminary data.</text>
</comment>
<evidence type="ECO:0000313" key="2">
    <source>
        <dbReference type="Proteomes" id="UP001607303"/>
    </source>
</evidence>
<reference evidence="1 2" key="1">
    <citation type="journal article" date="2024" name="Ann. Entomol. Soc. Am.">
        <title>Genomic analyses of the southern and eastern yellowjacket wasps (Hymenoptera: Vespidae) reveal evolutionary signatures of social life.</title>
        <authorList>
            <person name="Catto M.A."/>
            <person name="Caine P.B."/>
            <person name="Orr S.E."/>
            <person name="Hunt B.G."/>
            <person name="Goodisman M.A.D."/>
        </authorList>
    </citation>
    <scope>NUCLEOTIDE SEQUENCE [LARGE SCALE GENOMIC DNA]</scope>
    <source>
        <strain evidence="1">232</strain>
        <tissue evidence="1">Head and thorax</tissue>
    </source>
</reference>
<gene>
    <name evidence="1" type="ORF">V1477_009591</name>
</gene>
<name>A0ABD2CAB0_VESMC</name>
<dbReference type="EMBL" id="JAYRBN010000058">
    <property type="protein sequence ID" value="KAL2741962.1"/>
    <property type="molecule type" value="Genomic_DNA"/>
</dbReference>
<proteinExistence type="predicted"/>
<dbReference type="Proteomes" id="UP001607303">
    <property type="component" value="Unassembled WGS sequence"/>
</dbReference>
<accession>A0ABD2CAB0</accession>